<feature type="transmembrane region" description="Helical" evidence="14">
    <location>
        <begin position="3370"/>
        <end position="3394"/>
    </location>
</feature>
<dbReference type="InterPro" id="IPR013122">
    <property type="entry name" value="PKD1_2_channel"/>
</dbReference>
<feature type="compositionally biased region" description="Low complexity" evidence="13">
    <location>
        <begin position="1488"/>
        <end position="1503"/>
    </location>
</feature>
<evidence type="ECO:0000256" key="1">
    <source>
        <dbReference type="ARBA" id="ARBA00004138"/>
    </source>
</evidence>
<feature type="transmembrane region" description="Helical" evidence="14">
    <location>
        <begin position="2930"/>
        <end position="2956"/>
    </location>
</feature>
<accession>A0A8U0PQ64</accession>
<dbReference type="CDD" id="cd00146">
    <property type="entry name" value="PKD"/>
    <property type="match status" value="2"/>
</dbReference>
<feature type="domain" description="PKD" evidence="15">
    <location>
        <begin position="957"/>
        <end position="1012"/>
    </location>
</feature>
<evidence type="ECO:0000256" key="11">
    <source>
        <dbReference type="ARBA" id="ARBA00023273"/>
    </source>
</evidence>
<evidence type="ECO:0000259" key="18">
    <source>
        <dbReference type="PROSITE" id="PS51111"/>
    </source>
</evidence>
<feature type="compositionally biased region" description="Low complexity" evidence="13">
    <location>
        <begin position="1600"/>
        <end position="1611"/>
    </location>
</feature>
<dbReference type="InterPro" id="IPR000601">
    <property type="entry name" value="PKD_dom"/>
</dbReference>
<keyword evidence="19" id="KW-1185">Reference proteome</keyword>
<comment type="subcellular location">
    <subcellularLocation>
        <location evidence="2">Cell membrane</location>
        <topology evidence="2">Multi-pass membrane protein</topology>
    </subcellularLocation>
    <subcellularLocation>
        <location evidence="1">Cell projection</location>
        <location evidence="1">Cilium</location>
    </subcellularLocation>
</comment>
<evidence type="ECO:0000259" key="15">
    <source>
        <dbReference type="PROSITE" id="PS50093"/>
    </source>
</evidence>
<dbReference type="SUPFAM" id="SSF49299">
    <property type="entry name" value="PKD domain"/>
    <property type="match status" value="4"/>
</dbReference>
<dbReference type="PROSITE" id="PS51111">
    <property type="entry name" value="REJ"/>
    <property type="match status" value="1"/>
</dbReference>
<feature type="transmembrane region" description="Helical" evidence="14">
    <location>
        <begin position="3217"/>
        <end position="3236"/>
    </location>
</feature>
<dbReference type="GO" id="GO:0006816">
    <property type="term" value="P:calcium ion transport"/>
    <property type="evidence" value="ECO:0007669"/>
    <property type="project" value="TreeGrafter"/>
</dbReference>
<evidence type="ECO:0000256" key="6">
    <source>
        <dbReference type="ARBA" id="ARBA00022737"/>
    </source>
</evidence>
<organism evidence="19 20">
    <name type="scientific">Salvelinus namaycush</name>
    <name type="common">Lake trout</name>
    <name type="synonym">Salmo namaycush</name>
    <dbReference type="NCBI Taxonomy" id="8040"/>
    <lineage>
        <taxon>Eukaryota</taxon>
        <taxon>Metazoa</taxon>
        <taxon>Chordata</taxon>
        <taxon>Craniata</taxon>
        <taxon>Vertebrata</taxon>
        <taxon>Euteleostomi</taxon>
        <taxon>Actinopterygii</taxon>
        <taxon>Neopterygii</taxon>
        <taxon>Teleostei</taxon>
        <taxon>Protacanthopterygii</taxon>
        <taxon>Salmoniformes</taxon>
        <taxon>Salmonidae</taxon>
        <taxon>Salmoninae</taxon>
        <taxon>Salvelinus</taxon>
    </lineage>
</organism>
<dbReference type="InterPro" id="IPR035986">
    <property type="entry name" value="PKD_dom_sf"/>
</dbReference>
<dbReference type="SMART" id="SM00089">
    <property type="entry name" value="PKD"/>
    <property type="match status" value="5"/>
</dbReference>
<dbReference type="InterPro" id="IPR002859">
    <property type="entry name" value="PKD/REJ-like"/>
</dbReference>
<feature type="compositionally biased region" description="Polar residues" evidence="13">
    <location>
        <begin position="1714"/>
        <end position="1738"/>
    </location>
</feature>
<name>A0A8U0PQ64_SALNM</name>
<feature type="region of interest" description="Disordered" evidence="13">
    <location>
        <begin position="1523"/>
        <end position="1611"/>
    </location>
</feature>
<feature type="region of interest" description="Disordered" evidence="13">
    <location>
        <begin position="1689"/>
        <end position="1738"/>
    </location>
</feature>
<dbReference type="InterPro" id="IPR057244">
    <property type="entry name" value="GAIN_B"/>
</dbReference>
<feature type="transmembrane region" description="Helical" evidence="14">
    <location>
        <begin position="3431"/>
        <end position="3448"/>
    </location>
</feature>
<proteinExistence type="inferred from homology"/>
<evidence type="ECO:0000256" key="9">
    <source>
        <dbReference type="ARBA" id="ARBA00023136"/>
    </source>
</evidence>
<dbReference type="Pfam" id="PF00801">
    <property type="entry name" value="PKD"/>
    <property type="match status" value="4"/>
</dbReference>
<evidence type="ECO:0000313" key="20">
    <source>
        <dbReference type="RefSeq" id="XP_038828606.1"/>
    </source>
</evidence>
<dbReference type="InterPro" id="IPR046791">
    <property type="entry name" value="Polycystin_dom"/>
</dbReference>
<feature type="region of interest" description="Disordered" evidence="13">
    <location>
        <begin position="3710"/>
        <end position="3771"/>
    </location>
</feature>
<dbReference type="InterPro" id="IPR000434">
    <property type="entry name" value="PC1"/>
</dbReference>
<dbReference type="PANTHER" id="PTHR46730:SF4">
    <property type="entry name" value="POLYCYSTIC KIDNEY DISEASE PROTEIN 1-LIKE 1"/>
    <property type="match status" value="1"/>
</dbReference>
<evidence type="ECO:0000256" key="4">
    <source>
        <dbReference type="ARBA" id="ARBA00022475"/>
    </source>
</evidence>
<dbReference type="Pfam" id="PF02010">
    <property type="entry name" value="REJ"/>
    <property type="match status" value="2"/>
</dbReference>
<evidence type="ECO:0000256" key="3">
    <source>
        <dbReference type="ARBA" id="ARBA00007200"/>
    </source>
</evidence>
<dbReference type="PROSITE" id="PS50093">
    <property type="entry name" value="PKD"/>
    <property type="match status" value="3"/>
</dbReference>
<feature type="domain" description="PLAT" evidence="16">
    <location>
        <begin position="2512"/>
        <end position="2630"/>
    </location>
</feature>
<dbReference type="GeneID" id="120027686"/>
<feature type="transmembrane region" description="Helical" evidence="14">
    <location>
        <begin position="2715"/>
        <end position="2734"/>
    </location>
</feature>
<evidence type="ECO:0000259" key="16">
    <source>
        <dbReference type="PROSITE" id="PS50095"/>
    </source>
</evidence>
<keyword evidence="9 14" id="KW-0472">Membrane</keyword>
<keyword evidence="10" id="KW-1015">Disulfide bond</keyword>
<evidence type="ECO:0000256" key="2">
    <source>
        <dbReference type="ARBA" id="ARBA00004651"/>
    </source>
</evidence>
<evidence type="ECO:0000256" key="13">
    <source>
        <dbReference type="SAM" id="MobiDB-lite"/>
    </source>
</evidence>
<feature type="region of interest" description="Disordered" evidence="13">
    <location>
        <begin position="1475"/>
        <end position="1503"/>
    </location>
</feature>
<feature type="compositionally biased region" description="Basic and acidic residues" evidence="13">
    <location>
        <begin position="377"/>
        <end position="396"/>
    </location>
</feature>
<feature type="compositionally biased region" description="Basic and acidic residues" evidence="13">
    <location>
        <begin position="3688"/>
        <end position="3697"/>
    </location>
</feature>
<keyword evidence="4" id="KW-1003">Cell membrane</keyword>
<dbReference type="Gene3D" id="2.60.60.20">
    <property type="entry name" value="PLAT/LH2 domain"/>
    <property type="match status" value="1"/>
</dbReference>
<keyword evidence="11" id="KW-0966">Cell projection</keyword>
<feature type="transmembrane region" description="Helical" evidence="14">
    <location>
        <begin position="3287"/>
        <end position="3311"/>
    </location>
</feature>
<sequence>MHPLKHDPIKPHCFLTYCSLNSEASHTNASEETTSSWYDVAALSGETCYCGHYGMEGLVARECPDISTKGESDTVPQNNSTGWCCDSVCLPCGDGKDMLAVYRTLGPYIRNVSLAVLTDTVHSGMPFLLEVSGYLAAPPTQPTGIYGLEGENLSSVDVQFSGKGHKGQSSHSVIIQDDGFFTFSSDWMLENPGTYQIKISVSNLLSQLFSSLYLSVLHPSPEGLEVSLVQGQGGTPSCLPYPAQDTLSRALEKAYLGDTLTLQAYVGAGIRVQFHWRFISDDEKEEEEEGKRRDVKIDCLPDSDCLSSTVAVVRRVVCDLILESRSGYHLAAGQNISVDLQLYTTQRQSLLLNLTLTYQGKHSVNQDHVHNLNQTFNHDDADHENNQNHDQTEDHNLNQNQTYSHEPDHFYNFTLALELNHNQTQGHDNDDHTVSLQFTHTLSLSSYPQPSSPLHLRSSYGQTSCHLQFRLHYPLPSTVGQYTLSATVFSLSDPAVPLLSACLPCPLVVYDRIRRLWPAGTWSAVVQSRSEVNLTVTSQADRMGSKMLWTVARGNTTVFNRITEAWTVTMTFSIAGTYLVTVKAFNPISWVGFHTHFLVQDPVGEFLLNVPRVVTVDCPTAALFTITTGSNMSVVVLTNTSVLYQNNSYTAWEEVTVGLLFDCTGTTEVEVRAENLVSSENRSVNVCVQLVRKWLHTVTMDITLPPVIGPSLALSTKVNAALILAHEVTTEEPIGDVLLVLATPAVIRLADFIKATAIVVRGGALVFEWQVSLPELTTHSHTDRNTSVSSLHLQAVVPGMYNITVTTYCPLGHTSVSRHLEVRVHGPVGHVQVQYPFGSDRAALHLQAVGTYATSLLLFRGHSFSHSAHFVFDFGDGLPTSYVNGVSHSLGKTASTYHQFTKEGVFQIRVWAYNEFYRSMATERVFYVEKVPAGLELSANSSVVHKNQVVLFEALLEQGTNVSYTWSMGDQTTYVNAGAVVSHVFLSVGAFEVCVLAENKVGSVSHCVPVSVLHRMQSVSIHTEKQAYATNTDITFRARTEEPDPVEFLWHFGDSRPLRTTSRSLKKTYHTPDRYSVVVVASNGLSSFTSEVHPVLVQRAVRPNRLLLQPSVVLNHTASFTCRVNSGTNLSYSWSFGDGTSRTGGNTEQHVFHRTGEFTVEVTVSNLVSSASLTAQMFVVDRPCKPPAVKNMGPLKIQVRRYEPVGLGVTYEAEVQCDVFQGLEYNWSLYNSTGLPVPLPPVHTDRQSITLPSHFLHYGIYTAIAKVQIVGSVVYSNYSVCVEVVPSPLVSFIHGGTNVFLSSRNSSIISLNGQLSYDPDYPMNHLSYNWTCKPISTIDSSCFDQYVPTSFSVIVFPVGFLKRDFDQFRFMLTVQSGERSSTTDTFITVTPSRIRRVSVYCYQCQGDAVNWDQSFSVRAVCDSCGTSPRTISYTWTLYLVDSSSKVDTDVPFCHSVDLSIPSNIIGSPTFPLPPALTLTPPSSPPHTPSTTASMMSSSTEISSNMTSISASLVTGLMPSNVTSHTEIQTTTPTTPDPVPLPPFSPLPPFPLPSPSPGGRPQKQRSQGSVELQRINSAAGNNQTPNYSPPFLSLPNHAVLANPSPNSSPEPISAPISFTPDTPEPDLGGFDPGGPPYLISEYPVVTFDDGSILYSAPLGQSDIIEEFPIDPDFTTDYDFPFPVLESGDVSGRPVEGSFPGQSVSGGVLGPFPGSDPSTAETSWDPNGTLEPSGNQTGSYNFTDYNVPFLGIEEGDPGVSVGRPTGFSGGSSESSEGDSAPAVPGSGEDEGSNLMDSSPSLVVLEPTLLDLPRELLEQELFESYTYTGISSNLITFRPFTLRAGSRYMLEVTANSHDAVLGRTQLFLSTSPSPRGITCQVQPSSGFEIHTHFSFFCTSGKEDLLYEYSFSIGNSPPKILYQGRDFQYFFNLPSGDPQDDYKVTIYTEVRNRFGTATAPCPVTVTVHPSFIRNTSSNYNPDMELFESGLRNLSGLVQLGNSVEIRNYIILLSSVLNRLSQDPTANTHTQTHTRTALINAVCHLDINDQRSMTDNIYMLKDLMHLTHQVSLASASLVVGHVQSISDLFHQPSVPVPYLLDSWTLNTLVTLLSYSLQATPTTNDVRQDQATAADVIQATPTLKEQAIQLTTDSLQTTDQLLLKYLLFNKVEQHNVTTSVMDLQTTHHDRGLTTVISSGSATFYLPDSLDLVLYGRRRRETADGPQSLCVLSQLTTFTHNLYFWTKTPVLLSGPVIDLTLYNCSTRREIPVRSLSQPINIEFPKTPRNVSSLSEFTLLRSQVNYHGFNITQQALQEAILVSVEFTRPPNKTFPIMLLFRMFERPTPSLYHIHSIYHWDRNTTYITLPPSYLTAAGTGYLALLNADYKKTPRHKYMSRQVNYTLRLETSQCLSWDHQEGWTHTSCTPQQGLTSHTRVNCSCRHLSPLTVVQQQIQSSHDDSADLAQFISLPSDVTVVCVCVVCVCLYALGMVVCKRADLISERNQGVYYLSDNAPSDTHLYSVTIHTGLRSSPSMTAKVHIVLYGEDGASQTRQLHDPECLLFRRNSRNTFILSTVDSLGPLWGLHLWHDNTGPSPTWYLRQVEVCEVKGKGRSWLFLGQCWLAVDEGDRQVERRLRVCDQGPGFTKLLYLKLSEYLSDFHLWLSVYSGPSPSVFTHTQRLSVCLLLLLGYMCVNTLLISGLDDQYTLELGIIDVSAVSLTTGLLSALAVLPVATALSFLFRQPEVRVKRSEIKQDMVRLPDIYSIEADALIVSDCVFDSLSWNNLQQWAQEAWRKKYEGSVPNRDLVTQRGDLVIRGSQDLVRDLLTQESVSSDCNSSGFDNSLLGRLLGNSVPDNNSVCKERDRNLNDSPKLLGNNQVGNSTSRCLGGRLSPLPRWSHLLAWVLCLALGLSSLVVTIVLGIGFSSSKTLLWIHSVFFSLLSCVFLIQPAMILAVAVVVSFWRRKRPDFSSFSGVPGFQAETLKLWTQDGSCVPELFLLSPPHPPQERYSHFDRVLAARQRARYLRLVRPPTSGELRRTGGRKRRETLIRKTLREMTVCVSMLFLLLCVTYGSSFRDQYHLNHAVRTQFTSLTSPQVPPIMATLFPECLTAYPPRERVSGMALPMGVRLRLCGQLQCYTGTGTTVRLGLTRSEFVSRLESLRSAGWLDRLTVAMATQFTLYSPPTNLFNSVNLMAERLPGGALHTSAHVQSARVYHSPTVWDYFSMACQLLFLLVSLVQLVLQICSAREKGMLGYLRDPQSWLQVSILLVTLLSVSLQVSILLVTLLSVSLQVSILLVTLLSVSLQVSILLVTPLILPPGQYTPGNPSLCLPPGQYTPGNTSLCLPPGQYTPGNTSHSPSRSVYSWSVYSWSVYSWSVYSCLSISLQVSILLVTLVYYIYYIYQSILTLEVVDLLQRHDFRTHVDVSLLSTWEQHTHTLRGILLFLLVVRCMCLSGVNRTMAASVTLLRLAFSRLLWPMLSGVVLLVALSSVGNLLLLRRSWGSSSLPHSVFTLLSLSRGQLGSRAPSLPMASQPHQLHSPNSLSLSFYHGALCLTLTVAWTAVLIGIVSSLVRAAKLAGRRRSLLTLCDVVGYVRDRAAVLIGQRRQRWTDSHAHRRSFYLEEFESLVDELQFRLNAFSNSLHHTLPPKDIFFPTQSPSSLASQRSAASETAHMTEETLLNDPPDITNLPLTSREHSPDAHHYRSQLELETLHHLQQSGQRRQTPAPAGGLSSRVGTSGSPLHSGAPGRNSREHPSDRNLQSSTSIGGPSYLSSPDSVHLAEARTWDNMPQIQSLTGWIDNQLVKTVILENQISQWTTVGRSGKKSHRSPRNTQWATVEGPSSRYTTASGVVEGHGGPHRAVVEVMVHGRPETEPEEEGFLGTVRQCWG</sequence>
<comment type="similarity">
    <text evidence="3">Belongs to the polycystin family.</text>
</comment>
<dbReference type="InterPro" id="IPR036392">
    <property type="entry name" value="PLAT/LH2_dom_sf"/>
</dbReference>
<evidence type="ECO:0000259" key="17">
    <source>
        <dbReference type="PROSITE" id="PS50221"/>
    </source>
</evidence>
<evidence type="ECO:0000256" key="10">
    <source>
        <dbReference type="ARBA" id="ARBA00023157"/>
    </source>
</evidence>
<dbReference type="Proteomes" id="UP000808372">
    <property type="component" value="Chromosome 33"/>
</dbReference>
<feature type="domain" description="PKD" evidence="15">
    <location>
        <begin position="1125"/>
        <end position="1179"/>
    </location>
</feature>
<keyword evidence="7 14" id="KW-1133">Transmembrane helix</keyword>
<feature type="region of interest" description="Disordered" evidence="13">
    <location>
        <begin position="1751"/>
        <end position="1796"/>
    </location>
</feature>
<feature type="compositionally biased region" description="Low complexity" evidence="13">
    <location>
        <begin position="1768"/>
        <end position="1777"/>
    </location>
</feature>
<feature type="transmembrane region" description="Helical" evidence="14">
    <location>
        <begin position="3256"/>
        <end position="3281"/>
    </location>
</feature>
<feature type="transmembrane region" description="Helical" evidence="14">
    <location>
        <begin position="3542"/>
        <end position="3567"/>
    </location>
</feature>
<feature type="domain" description="PKD" evidence="15">
    <location>
        <begin position="1044"/>
        <end position="1104"/>
    </location>
</feature>
<evidence type="ECO:0000256" key="8">
    <source>
        <dbReference type="ARBA" id="ARBA00023069"/>
    </source>
</evidence>
<dbReference type="InterPro" id="IPR013783">
    <property type="entry name" value="Ig-like_fold"/>
</dbReference>
<evidence type="ECO:0000313" key="19">
    <source>
        <dbReference type="Proteomes" id="UP000808372"/>
    </source>
</evidence>
<dbReference type="Pfam" id="PF20519">
    <property type="entry name" value="Polycystin_dom"/>
    <property type="match status" value="1"/>
</dbReference>
<dbReference type="InterPro" id="IPR001024">
    <property type="entry name" value="PLAT/LH2_dom"/>
</dbReference>
<feature type="transmembrane region" description="Helical" evidence="14">
    <location>
        <begin position="3469"/>
        <end position="3492"/>
    </location>
</feature>
<keyword evidence="8" id="KW-0969">Cilium</keyword>
<keyword evidence="6" id="KW-0677">Repeat</keyword>
<feature type="domain" description="GAIN-B" evidence="17">
    <location>
        <begin position="2302"/>
        <end position="2450"/>
    </location>
</feature>
<feature type="compositionally biased region" description="Polar residues" evidence="13">
    <location>
        <begin position="1563"/>
        <end position="1585"/>
    </location>
</feature>
<dbReference type="Pfam" id="PF01477">
    <property type="entry name" value="PLAT"/>
    <property type="match status" value="1"/>
</dbReference>
<feature type="region of interest" description="Disordered" evidence="13">
    <location>
        <begin position="375"/>
        <end position="403"/>
    </location>
</feature>
<protein>
    <submittedName>
        <fullName evidence="20">Polycystic kidney disease 1 like 1</fullName>
    </submittedName>
</protein>
<feature type="compositionally biased region" description="Polar residues" evidence="13">
    <location>
        <begin position="3753"/>
        <end position="3771"/>
    </location>
</feature>
<comment type="caution">
    <text evidence="12">Lacks conserved residue(s) required for the propagation of feature annotation.</text>
</comment>
<reference evidence="20" key="1">
    <citation type="submission" date="2025-08" db="UniProtKB">
        <authorList>
            <consortium name="RefSeq"/>
        </authorList>
    </citation>
    <scope>IDENTIFICATION</scope>
    <source>
        <tissue evidence="20">White muscle</tissue>
    </source>
</reference>
<dbReference type="InterPro" id="IPR014010">
    <property type="entry name" value="REJ_dom"/>
</dbReference>
<feature type="region of interest" description="Disordered" evidence="13">
    <location>
        <begin position="3815"/>
        <end position="3836"/>
    </location>
</feature>
<keyword evidence="5 14" id="KW-0812">Transmembrane</keyword>
<dbReference type="GO" id="GO:0005929">
    <property type="term" value="C:cilium"/>
    <property type="evidence" value="ECO:0007669"/>
    <property type="project" value="UniProtKB-SubCell"/>
</dbReference>
<feature type="transmembrane region" description="Helical" evidence="14">
    <location>
        <begin position="2894"/>
        <end position="2918"/>
    </location>
</feature>
<feature type="compositionally biased region" description="Polar residues" evidence="13">
    <location>
        <begin position="3649"/>
        <end position="3664"/>
    </location>
</feature>
<dbReference type="PROSITE" id="PS50221">
    <property type="entry name" value="GAIN_B"/>
    <property type="match status" value="1"/>
</dbReference>
<feature type="compositionally biased region" description="Pro residues" evidence="13">
    <location>
        <begin position="1534"/>
        <end position="1557"/>
    </location>
</feature>
<evidence type="ECO:0000256" key="7">
    <source>
        <dbReference type="ARBA" id="ARBA00022989"/>
    </source>
</evidence>
<evidence type="ECO:0000256" key="14">
    <source>
        <dbReference type="SAM" id="Phobius"/>
    </source>
</evidence>
<dbReference type="GO" id="GO:0005261">
    <property type="term" value="F:monoatomic cation channel activity"/>
    <property type="evidence" value="ECO:0007669"/>
    <property type="project" value="TreeGrafter"/>
</dbReference>
<feature type="transmembrane region" description="Helical" evidence="14">
    <location>
        <begin position="2674"/>
        <end position="2695"/>
    </location>
</feature>
<dbReference type="SUPFAM" id="SSF49723">
    <property type="entry name" value="Lipase/lipooxygenase domain (PLAT/LH2 domain)"/>
    <property type="match status" value="1"/>
</dbReference>
<gene>
    <name evidence="20" type="primary">LOC120027686</name>
</gene>
<feature type="domain" description="REJ" evidence="18">
    <location>
        <begin position="1184"/>
        <end position="2070"/>
    </location>
</feature>
<feature type="transmembrane region" description="Helical" evidence="14">
    <location>
        <begin position="2467"/>
        <end position="2487"/>
    </location>
</feature>
<evidence type="ECO:0000256" key="5">
    <source>
        <dbReference type="ARBA" id="ARBA00022692"/>
    </source>
</evidence>
<dbReference type="Gene3D" id="2.60.40.10">
    <property type="entry name" value="Immunoglobulins"/>
    <property type="match status" value="3"/>
</dbReference>
<dbReference type="PROSITE" id="PS50095">
    <property type="entry name" value="PLAT"/>
    <property type="match status" value="1"/>
</dbReference>
<dbReference type="Pfam" id="PF08016">
    <property type="entry name" value="PKD_channel"/>
    <property type="match status" value="1"/>
</dbReference>
<dbReference type="PRINTS" id="PR00500">
    <property type="entry name" value="POLYCYSTIN1"/>
</dbReference>
<dbReference type="InterPro" id="IPR022409">
    <property type="entry name" value="PKD/Chitinase_dom"/>
</dbReference>
<dbReference type="RefSeq" id="XP_038828606.1">
    <property type="nucleotide sequence ID" value="XM_038972678.1"/>
</dbReference>
<feature type="region of interest" description="Disordered" evidence="13">
    <location>
        <begin position="3648"/>
        <end position="3697"/>
    </location>
</feature>
<dbReference type="PANTHER" id="PTHR46730">
    <property type="entry name" value="POLYCYSTIN-1"/>
    <property type="match status" value="1"/>
</dbReference>
<dbReference type="KEGG" id="snh:120027686"/>
<evidence type="ECO:0000256" key="12">
    <source>
        <dbReference type="PROSITE-ProRule" id="PRU00152"/>
    </source>
</evidence>
<dbReference type="GO" id="GO:0005886">
    <property type="term" value="C:plasma membrane"/>
    <property type="evidence" value="ECO:0007669"/>
    <property type="project" value="UniProtKB-SubCell"/>
</dbReference>
<dbReference type="SMART" id="SM00308">
    <property type="entry name" value="LH2"/>
    <property type="match status" value="1"/>
</dbReference>